<comment type="caution">
    <text evidence="3">The sequence shown here is derived from an EMBL/GenBank/DDBJ whole genome shotgun (WGS) entry which is preliminary data.</text>
</comment>
<reference evidence="3 4" key="1">
    <citation type="journal article" date="2014" name="Am. J. Bot.">
        <title>Genome assembly and annotation for red clover (Trifolium pratense; Fabaceae).</title>
        <authorList>
            <person name="Istvanek J."/>
            <person name="Jaros M."/>
            <person name="Krenek A."/>
            <person name="Repkova J."/>
        </authorList>
    </citation>
    <scope>NUCLEOTIDE SEQUENCE [LARGE SCALE GENOMIC DNA]</scope>
    <source>
        <strain evidence="4">cv. Tatra</strain>
        <tissue evidence="3">Young leaves</tissue>
    </source>
</reference>
<feature type="compositionally biased region" description="Pro residues" evidence="1">
    <location>
        <begin position="215"/>
        <end position="228"/>
    </location>
</feature>
<evidence type="ECO:0000259" key="2">
    <source>
        <dbReference type="Pfam" id="PF26180"/>
    </source>
</evidence>
<dbReference type="PANTHER" id="PTHR45979:SF6">
    <property type="entry name" value="NUCLEOTIDYLTRANSFERASE DOMAIN PROTEIN"/>
    <property type="match status" value="1"/>
</dbReference>
<dbReference type="Pfam" id="PF26180">
    <property type="entry name" value="PAP-OAS1"/>
    <property type="match status" value="1"/>
</dbReference>
<dbReference type="EMBL" id="ASHM01011457">
    <property type="protein sequence ID" value="PNX93390.1"/>
    <property type="molecule type" value="Genomic_DNA"/>
</dbReference>
<feature type="region of interest" description="Disordered" evidence="1">
    <location>
        <begin position="347"/>
        <end position="385"/>
    </location>
</feature>
<accession>A0A2K3MRE9</accession>
<feature type="compositionally biased region" description="Low complexity" evidence="1">
    <location>
        <begin position="298"/>
        <end position="316"/>
    </location>
</feature>
<organism evidence="3 4">
    <name type="scientific">Trifolium pratense</name>
    <name type="common">Red clover</name>
    <dbReference type="NCBI Taxonomy" id="57577"/>
    <lineage>
        <taxon>Eukaryota</taxon>
        <taxon>Viridiplantae</taxon>
        <taxon>Streptophyta</taxon>
        <taxon>Embryophyta</taxon>
        <taxon>Tracheophyta</taxon>
        <taxon>Spermatophyta</taxon>
        <taxon>Magnoliopsida</taxon>
        <taxon>eudicotyledons</taxon>
        <taxon>Gunneridae</taxon>
        <taxon>Pentapetalae</taxon>
        <taxon>rosids</taxon>
        <taxon>fabids</taxon>
        <taxon>Fabales</taxon>
        <taxon>Fabaceae</taxon>
        <taxon>Papilionoideae</taxon>
        <taxon>50 kb inversion clade</taxon>
        <taxon>NPAAA clade</taxon>
        <taxon>Hologalegina</taxon>
        <taxon>IRL clade</taxon>
        <taxon>Trifolieae</taxon>
        <taxon>Trifolium</taxon>
    </lineage>
</organism>
<dbReference type="InterPro" id="IPR058921">
    <property type="entry name" value="PAP/OAS1-rel"/>
</dbReference>
<feature type="compositionally biased region" description="Basic and acidic residues" evidence="1">
    <location>
        <begin position="285"/>
        <end position="294"/>
    </location>
</feature>
<evidence type="ECO:0000313" key="4">
    <source>
        <dbReference type="Proteomes" id="UP000236291"/>
    </source>
</evidence>
<dbReference type="InterPro" id="IPR058920">
    <property type="entry name" value="PAP-OAS1-bd-rel"/>
</dbReference>
<name>A0A2K3MRE9_TRIPR</name>
<dbReference type="Proteomes" id="UP000236291">
    <property type="component" value="Unassembled WGS sequence"/>
</dbReference>
<feature type="compositionally biased region" description="Polar residues" evidence="1">
    <location>
        <begin position="416"/>
        <end position="426"/>
    </location>
</feature>
<dbReference type="GO" id="GO:0016740">
    <property type="term" value="F:transferase activity"/>
    <property type="evidence" value="ECO:0007669"/>
    <property type="project" value="UniProtKB-KW"/>
</dbReference>
<proteinExistence type="predicted"/>
<feature type="region of interest" description="Disordered" evidence="1">
    <location>
        <begin position="213"/>
        <end position="245"/>
    </location>
</feature>
<evidence type="ECO:0000313" key="3">
    <source>
        <dbReference type="EMBL" id="PNX93390.1"/>
    </source>
</evidence>
<dbReference type="AlphaFoldDB" id="A0A2K3MRE9"/>
<dbReference type="ExpressionAtlas" id="A0A2K3MRE9">
    <property type="expression patterns" value="baseline"/>
</dbReference>
<feature type="compositionally biased region" description="Low complexity" evidence="1">
    <location>
        <begin position="268"/>
        <end position="281"/>
    </location>
</feature>
<gene>
    <name evidence="3" type="ORF">L195_g016544</name>
</gene>
<dbReference type="PANTHER" id="PTHR45979">
    <property type="entry name" value="PAP/OAS1 SUBSTRATE-BINDING DOMAIN SUPERFAMILY"/>
    <property type="match status" value="1"/>
</dbReference>
<reference evidence="3 4" key="2">
    <citation type="journal article" date="2017" name="Front. Plant Sci.">
        <title>Gene Classification and Mining of Molecular Markers Useful in Red Clover (Trifolium pratense) Breeding.</title>
        <authorList>
            <person name="Istvanek J."/>
            <person name="Dluhosova J."/>
            <person name="Dluhos P."/>
            <person name="Patkova L."/>
            <person name="Nedelnik J."/>
            <person name="Repkova J."/>
        </authorList>
    </citation>
    <scope>NUCLEOTIDE SEQUENCE [LARGE SCALE GENOMIC DNA]</scope>
    <source>
        <strain evidence="4">cv. Tatra</strain>
        <tissue evidence="3">Young leaves</tissue>
    </source>
</reference>
<feature type="domain" description="PAP/OAS1 substrate-binding-related" evidence="2">
    <location>
        <begin position="18"/>
        <end position="57"/>
    </location>
</feature>
<feature type="region of interest" description="Disordered" evidence="1">
    <location>
        <begin position="406"/>
        <end position="453"/>
    </location>
</feature>
<keyword evidence="3" id="KW-0808">Transferase</keyword>
<feature type="region of interest" description="Disordered" evidence="1">
    <location>
        <begin position="263"/>
        <end position="316"/>
    </location>
</feature>
<evidence type="ECO:0000256" key="1">
    <source>
        <dbReference type="SAM" id="MobiDB-lite"/>
    </source>
</evidence>
<sequence>MYDTKISKISVVYQFEICNLYRIKFALKLGARKLKEILKLPGQSIGGALEVFFMNTLNRNGKGLRADIDVPVPAFGTGKSEEPVLVGDCDGYYGGLEYVQLYRNHAMPLVAHPSSPSTPFDSVAHSSSPLIQFDGVAHSSSPFIQFDGVAHSSYSSIAFDDVAYSSSPLIPFDDVAHSSFSSIPYDADFLALQYWYMYYYRSANIYAQSHAFSPPNAPPPPPPPPPPTFGLEDIGKSRGTGTYIPDLTQSTYWNVRARGFKPRRFSHGNNGHGNDQNNNNNESPKSSERKKIEEVLPETNMDDNSNNNNSESFELSNEDFPILETIGNTSSSTFKKSEQDHNSAPLIDLSLGTKDQKGDSSVSYSQGAAPVVPKTNMDDNNYSNNSKSFELSNEYFPILQSIGNTSFSSSKKSKQDQNSASLTELSLGTKDQKRGSSVSSSQGAAPVVPKTNMVDNNNNNFKSFELSNEYFPILQSIGNTSFLTSKKSEQHQNSASLTELRLETKVQKGDSSVSSSQGAAVVVPSLAVEAKGKCTRIKEKMN</sequence>
<protein>
    <submittedName>
        <fullName evidence="3">Nucleotidyltransferase domain protein</fullName>
    </submittedName>
</protein>